<feature type="domain" description="Glucuronosyltransferase GumK N-terminal" evidence="1">
    <location>
        <begin position="10"/>
        <end position="174"/>
    </location>
</feature>
<dbReference type="SUPFAM" id="SSF53756">
    <property type="entry name" value="UDP-Glycosyltransferase/glycogen phosphorylase"/>
    <property type="match status" value="1"/>
</dbReference>
<dbReference type="Pfam" id="PF22059">
    <property type="entry name" value="GumK_N"/>
    <property type="match status" value="1"/>
</dbReference>
<reference evidence="2 3" key="1">
    <citation type="submission" date="2014-08" db="EMBL/GenBank/DDBJ databases">
        <title>Whole genome shotgun sequence of Sphingomonas paucimobilis NBRC 13935.</title>
        <authorList>
            <person name="Hosoyama A."/>
            <person name="Hashimoto M."/>
            <person name="Hosoyama Y."/>
            <person name="Noguchi M."/>
            <person name="Uohara A."/>
            <person name="Ohji S."/>
            <person name="Katano-Makiyama Y."/>
            <person name="Ichikawa N."/>
            <person name="Kimura A."/>
            <person name="Yamazoe A."/>
            <person name="Fujita N."/>
        </authorList>
    </citation>
    <scope>NUCLEOTIDE SEQUENCE [LARGE SCALE GENOMIC DNA]</scope>
    <source>
        <strain evidence="2 3">NBRC 13935</strain>
    </source>
</reference>
<dbReference type="Gene3D" id="3.40.50.11010">
    <property type="match status" value="1"/>
</dbReference>
<keyword evidence="3" id="KW-1185">Reference proteome</keyword>
<comment type="caution">
    <text evidence="2">The sequence shown here is derived from an EMBL/GenBank/DDBJ whole genome shotgun (WGS) entry which is preliminary data.</text>
</comment>
<dbReference type="InterPro" id="IPR054299">
    <property type="entry name" value="GumK_N"/>
</dbReference>
<name>A0A0C9M5U8_SPHPI</name>
<dbReference type="RefSeq" id="WP_042469483.1">
    <property type="nucleotide sequence ID" value="NZ_BBJS01000062.1"/>
</dbReference>
<sequence>MTFDPPYLIVTATHDYRTKRRVDLHFIADELSRLGETMFLATHSSALSTLRGRDQRHELRNVPSPVGSAVESHLWYSMLHPVNLRPAGLAAWNAVASALYARIMPHRVNVMVRRARTIIVESGSAVALIPEIARRNPDARIIYSASDTLRTIGMARFYEHALEKAAPLIDYARLPSARMAADHTCIAHHRIIPHGLAETFFAERPDPYAGRTSAVSVGSMLFDPNVFDVAAKAFPHIDFHVIGSGHDGQDRENLHWISEMGFEDTIPYIQHARFGIAPYRSASMADYLVDTSMKLMQFAAIGLPAICPDFAQGGHPLRFGYTVGDDASLLRAVERALACERRWPDHPRTWRQVTAEMVAPLDDAAR</sequence>
<dbReference type="GeneID" id="78529495"/>
<evidence type="ECO:0000313" key="2">
    <source>
        <dbReference type="EMBL" id="GAN15680.1"/>
    </source>
</evidence>
<evidence type="ECO:0000259" key="1">
    <source>
        <dbReference type="Pfam" id="PF22059"/>
    </source>
</evidence>
<evidence type="ECO:0000313" key="3">
    <source>
        <dbReference type="Proteomes" id="UP000032025"/>
    </source>
</evidence>
<proteinExistence type="predicted"/>
<accession>A0A0C9M5U8</accession>
<dbReference type="EMBL" id="BBJS01000062">
    <property type="protein sequence ID" value="GAN15680.1"/>
    <property type="molecule type" value="Genomic_DNA"/>
</dbReference>
<dbReference type="AlphaFoldDB" id="A0A0C9M5U8"/>
<dbReference type="Gene3D" id="3.40.50.2000">
    <property type="entry name" value="Glycogen Phosphorylase B"/>
    <property type="match status" value="1"/>
</dbReference>
<organism evidence="2 3">
    <name type="scientific">Sphingomonas paucimobilis NBRC 13935</name>
    <dbReference type="NCBI Taxonomy" id="1219050"/>
    <lineage>
        <taxon>Bacteria</taxon>
        <taxon>Pseudomonadati</taxon>
        <taxon>Pseudomonadota</taxon>
        <taxon>Alphaproteobacteria</taxon>
        <taxon>Sphingomonadales</taxon>
        <taxon>Sphingomonadaceae</taxon>
        <taxon>Sphingomonas</taxon>
    </lineage>
</organism>
<gene>
    <name evidence="2" type="ORF">SP6_62_00580</name>
</gene>
<dbReference type="Proteomes" id="UP000032025">
    <property type="component" value="Unassembled WGS sequence"/>
</dbReference>
<protein>
    <submittedName>
        <fullName evidence="2">DNA, contig: SP662</fullName>
    </submittedName>
</protein>